<name>A0A6J4NS51_9BACT</name>
<organism evidence="2">
    <name type="scientific">uncultured Phycisphaerae bacterium</name>
    <dbReference type="NCBI Taxonomy" id="904963"/>
    <lineage>
        <taxon>Bacteria</taxon>
        <taxon>Pseudomonadati</taxon>
        <taxon>Planctomycetota</taxon>
        <taxon>Phycisphaerae</taxon>
        <taxon>environmental samples</taxon>
    </lineage>
</organism>
<evidence type="ECO:0000256" key="1">
    <source>
        <dbReference type="SAM" id="MobiDB-lite"/>
    </source>
</evidence>
<feature type="compositionally biased region" description="Basic and acidic residues" evidence="1">
    <location>
        <begin position="484"/>
        <end position="494"/>
    </location>
</feature>
<feature type="compositionally biased region" description="Basic residues" evidence="1">
    <location>
        <begin position="290"/>
        <end position="321"/>
    </location>
</feature>
<feature type="region of interest" description="Disordered" evidence="1">
    <location>
        <begin position="17"/>
        <end position="43"/>
    </location>
</feature>
<feature type="compositionally biased region" description="Basic residues" evidence="1">
    <location>
        <begin position="250"/>
        <end position="263"/>
    </location>
</feature>
<feature type="compositionally biased region" description="Gly residues" evidence="1">
    <location>
        <begin position="87"/>
        <end position="97"/>
    </location>
</feature>
<protein>
    <submittedName>
        <fullName evidence="2">Phage tail sheath protein FI</fullName>
    </submittedName>
</protein>
<gene>
    <name evidence="2" type="ORF">AVDCRST_MAG64-1477</name>
</gene>
<feature type="compositionally biased region" description="Basic and acidic residues" evidence="1">
    <location>
        <begin position="276"/>
        <end position="289"/>
    </location>
</feature>
<feature type="compositionally biased region" description="Basic and acidic residues" evidence="1">
    <location>
        <begin position="23"/>
        <end position="32"/>
    </location>
</feature>
<accession>A0A6J4NS51</accession>
<reference evidence="2" key="1">
    <citation type="submission" date="2020-02" db="EMBL/GenBank/DDBJ databases">
        <authorList>
            <person name="Meier V. D."/>
        </authorList>
    </citation>
    <scope>NUCLEOTIDE SEQUENCE</scope>
    <source>
        <strain evidence="2">AVDCRST_MAG64</strain>
    </source>
</reference>
<feature type="region of interest" description="Disordered" evidence="1">
    <location>
        <begin position="64"/>
        <end position="146"/>
    </location>
</feature>
<feature type="compositionally biased region" description="Basic and acidic residues" evidence="1">
    <location>
        <begin position="355"/>
        <end position="376"/>
    </location>
</feature>
<feature type="region of interest" description="Disordered" evidence="1">
    <location>
        <begin position="165"/>
        <end position="428"/>
    </location>
</feature>
<feature type="compositionally biased region" description="Basic residues" evidence="1">
    <location>
        <begin position="207"/>
        <end position="216"/>
    </location>
</feature>
<sequence>ARLTDVPGRLHRRVAVRRSHDHRRADGRDRVRGQRAARAGEQVGRRHELCRIRARVRRRVALPPDDLRGPAFLPERGAAGRDRARGGRGLGGGGGAARGRPDHRQRCGGVGQRASRAGDGAAPATRRTRGAPLQPGGPGQPERPRRTVRRHLHRPQLEGLAAEAVEAGLQAAHGRRRPDGHAGPARPRARRPGRPPRPGRGHGPLHAARRRRRRRRADGPDRPRRGGPADRHLRAPRGRHLQHAGDPAARARRAGRRSPRRPRAVAGGGGALRRAAGGDDRRPAEPSDGRRRRTRVVRRSAGRGGRRPQRRGLLPPRRHGRLGAGRPHPPLPPRRRDRRHLRAHRCRARGLESPGGDRGDAQRRDRARAADGRPPERTTQPGRPELPADVPRHRERRLGRAHETRGRRTRRPVEVPAGPPPRAVHRGNAVPHHEMGRLRAQRRAPLGADPDEHRRVHAGIVPTGRVPGQLAAAGVLRQVRPRHQPADRHRQGDRQHHRRVRAAEAGGVRHHQDQADLAAGATAVRL</sequence>
<feature type="non-terminal residue" evidence="2">
    <location>
        <position position="1"/>
    </location>
</feature>
<dbReference type="AlphaFoldDB" id="A0A6J4NS51"/>
<evidence type="ECO:0000313" key="2">
    <source>
        <dbReference type="EMBL" id="CAA9396798.1"/>
    </source>
</evidence>
<feature type="compositionally biased region" description="Basic residues" evidence="1">
    <location>
        <begin position="187"/>
        <end position="200"/>
    </location>
</feature>
<feature type="region of interest" description="Disordered" evidence="1">
    <location>
        <begin position="481"/>
        <end position="514"/>
    </location>
</feature>
<feature type="compositionally biased region" description="Basic and acidic residues" evidence="1">
    <location>
        <begin position="217"/>
        <end position="233"/>
    </location>
</feature>
<feature type="non-terminal residue" evidence="2">
    <location>
        <position position="526"/>
    </location>
</feature>
<dbReference type="EMBL" id="CADCUQ010000336">
    <property type="protein sequence ID" value="CAA9396798.1"/>
    <property type="molecule type" value="Genomic_DNA"/>
</dbReference>
<feature type="compositionally biased region" description="Basic residues" evidence="1">
    <location>
        <begin position="333"/>
        <end position="348"/>
    </location>
</feature>
<feature type="compositionally biased region" description="Low complexity" evidence="1">
    <location>
        <begin position="117"/>
        <end position="134"/>
    </location>
</feature>
<proteinExistence type="predicted"/>